<evidence type="ECO:0000256" key="1">
    <source>
        <dbReference type="ARBA" id="ARBA00001924"/>
    </source>
</evidence>
<accession>A0A1V3NN20</accession>
<dbReference type="Gene3D" id="3.90.420.10">
    <property type="entry name" value="Oxidoreductase, molybdopterin-binding domain"/>
    <property type="match status" value="1"/>
</dbReference>
<evidence type="ECO:0000256" key="3">
    <source>
        <dbReference type="ARBA" id="ARBA00022723"/>
    </source>
</evidence>
<comment type="cofactor">
    <cofactor evidence="1">
        <name>Mo-molybdopterin</name>
        <dbReference type="ChEBI" id="CHEBI:71302"/>
    </cofactor>
</comment>
<dbReference type="Pfam" id="PF00174">
    <property type="entry name" value="Oxidored_molyb"/>
    <property type="match status" value="1"/>
</dbReference>
<dbReference type="Proteomes" id="UP000189462">
    <property type="component" value="Unassembled WGS sequence"/>
</dbReference>
<dbReference type="GO" id="GO:0043546">
    <property type="term" value="F:molybdopterin cofactor binding"/>
    <property type="evidence" value="ECO:0007669"/>
    <property type="project" value="TreeGrafter"/>
</dbReference>
<dbReference type="GO" id="GO:0030151">
    <property type="term" value="F:molybdenum ion binding"/>
    <property type="evidence" value="ECO:0007669"/>
    <property type="project" value="InterPro"/>
</dbReference>
<dbReference type="PANTHER" id="PTHR19372:SF7">
    <property type="entry name" value="SULFITE OXIDASE, MITOCHONDRIAL"/>
    <property type="match status" value="1"/>
</dbReference>
<name>A0A1V3NN20_9GAMM</name>
<keyword evidence="2" id="KW-0500">Molybdenum</keyword>
<dbReference type="Pfam" id="PF03404">
    <property type="entry name" value="Mo-co_dimer"/>
    <property type="match status" value="1"/>
</dbReference>
<keyword evidence="3" id="KW-0479">Metal-binding</keyword>
<gene>
    <name evidence="7" type="ORF">B1C78_04865</name>
</gene>
<dbReference type="GO" id="GO:0020037">
    <property type="term" value="F:heme binding"/>
    <property type="evidence" value="ECO:0007669"/>
    <property type="project" value="TreeGrafter"/>
</dbReference>
<dbReference type="Gene3D" id="2.60.40.650">
    <property type="match status" value="1"/>
</dbReference>
<evidence type="ECO:0000256" key="4">
    <source>
        <dbReference type="ARBA" id="ARBA00023002"/>
    </source>
</evidence>
<proteinExistence type="predicted"/>
<dbReference type="SUPFAM" id="SSF81296">
    <property type="entry name" value="E set domains"/>
    <property type="match status" value="1"/>
</dbReference>
<dbReference type="EMBL" id="MVBK01000028">
    <property type="protein sequence ID" value="OOG26404.1"/>
    <property type="molecule type" value="Genomic_DNA"/>
</dbReference>
<dbReference type="InterPro" id="IPR014756">
    <property type="entry name" value="Ig_E-set"/>
</dbReference>
<organism evidence="7 8">
    <name type="scientific">Thioalkalivibrio denitrificans</name>
    <dbReference type="NCBI Taxonomy" id="108003"/>
    <lineage>
        <taxon>Bacteria</taxon>
        <taxon>Pseudomonadati</taxon>
        <taxon>Pseudomonadota</taxon>
        <taxon>Gammaproteobacteria</taxon>
        <taxon>Chromatiales</taxon>
        <taxon>Ectothiorhodospiraceae</taxon>
        <taxon>Thioalkalivibrio</taxon>
    </lineage>
</organism>
<dbReference type="InterPro" id="IPR036374">
    <property type="entry name" value="OxRdtase_Mopterin-bd_sf"/>
</dbReference>
<dbReference type="PRINTS" id="PR00407">
    <property type="entry name" value="EUMOPTERIN"/>
</dbReference>
<feature type="domain" description="Oxidoreductase molybdopterin-binding" evidence="5">
    <location>
        <begin position="142"/>
        <end position="303"/>
    </location>
</feature>
<dbReference type="OrthoDB" id="9795587at2"/>
<dbReference type="AlphaFoldDB" id="A0A1V3NN20"/>
<evidence type="ECO:0000259" key="5">
    <source>
        <dbReference type="Pfam" id="PF00174"/>
    </source>
</evidence>
<dbReference type="SUPFAM" id="SSF56524">
    <property type="entry name" value="Oxidoreductase molybdopterin-binding domain"/>
    <property type="match status" value="1"/>
</dbReference>
<dbReference type="InterPro" id="IPR000572">
    <property type="entry name" value="OxRdtase_Mopterin-bd_dom"/>
</dbReference>
<keyword evidence="8" id="KW-1185">Reference proteome</keyword>
<feature type="domain" description="Moybdenum cofactor oxidoreductase dimerisation" evidence="6">
    <location>
        <begin position="337"/>
        <end position="448"/>
    </location>
</feature>
<sequence>MKKTDHQTWDWLRGYTRDHGASPQDLDIFDEVSSRRQFFGKVGKSGAALALLGFGAGTEAALQGLFGRGMIPMAWASDAEGVADEQAKQVLGEASKEGLIVHNERPLNAETPPHLMGDAVTPIKRHFIRNNDLVSERALRKNPQGYKLEIEGEVNNPVSFTLDELQAMNTVTYRLPIECGGNGRAYFDPAPRGNQWKNGAIGNSEWTGVPLRELLNAAGLKDTAVYTAHYGEEPILGDRPPFSRGIPIDKAMEEHTLVAFKMNGEDIPAVHGYPVRLVVPGWYGSTSHKWLNRIVVRDREHDGRGMTGYSYRVPKYPVAPGARPPEEDMVVGGPWRIKSVITGPAADSEFRVGQTIKVTGQAWAGEDVVEEMWVSTDFGLNWKKAKLGRPHNKYSWQQWETDVKFDGRGYYEIWARGVDNKGNTQPIAQPWNPRGYDGNLVHRIPIMVEPA</sequence>
<evidence type="ECO:0000256" key="2">
    <source>
        <dbReference type="ARBA" id="ARBA00022505"/>
    </source>
</evidence>
<dbReference type="InterPro" id="IPR005066">
    <property type="entry name" value="MoCF_OxRdtse_dimer"/>
</dbReference>
<dbReference type="PANTHER" id="PTHR19372">
    <property type="entry name" value="SULFITE REDUCTASE"/>
    <property type="match status" value="1"/>
</dbReference>
<comment type="caution">
    <text evidence="7">The sequence shown here is derived from an EMBL/GenBank/DDBJ whole genome shotgun (WGS) entry which is preliminary data.</text>
</comment>
<protein>
    <submittedName>
        <fullName evidence="7">Molybdopterin containing oxidoreductase</fullName>
    </submittedName>
</protein>
<evidence type="ECO:0000313" key="7">
    <source>
        <dbReference type="EMBL" id="OOG26404.1"/>
    </source>
</evidence>
<dbReference type="RefSeq" id="WP_077278018.1">
    <property type="nucleotide sequence ID" value="NZ_MVBK01000028.1"/>
</dbReference>
<dbReference type="InterPro" id="IPR008335">
    <property type="entry name" value="Mopterin_OxRdtase_euk"/>
</dbReference>
<dbReference type="GO" id="GO:0006790">
    <property type="term" value="P:sulfur compound metabolic process"/>
    <property type="evidence" value="ECO:0007669"/>
    <property type="project" value="TreeGrafter"/>
</dbReference>
<reference evidence="7 8" key="1">
    <citation type="submission" date="2017-02" db="EMBL/GenBank/DDBJ databases">
        <title>Genomic diversity within the haloalkaliphilic genus Thioalkalivibrio.</title>
        <authorList>
            <person name="Ahn A.-C."/>
            <person name="Meier-Kolthoff J."/>
            <person name="Overmars L."/>
            <person name="Richter M."/>
            <person name="Woyke T."/>
            <person name="Sorokin D.Y."/>
            <person name="Muyzer G."/>
        </authorList>
    </citation>
    <scope>NUCLEOTIDE SEQUENCE [LARGE SCALE GENOMIC DNA]</scope>
    <source>
        <strain evidence="7 8">ALJD</strain>
    </source>
</reference>
<dbReference type="STRING" id="108003.B1C78_04865"/>
<keyword evidence="4" id="KW-0560">Oxidoreductase</keyword>
<evidence type="ECO:0000259" key="6">
    <source>
        <dbReference type="Pfam" id="PF03404"/>
    </source>
</evidence>
<dbReference type="GO" id="GO:0008482">
    <property type="term" value="F:sulfite oxidase activity"/>
    <property type="evidence" value="ECO:0007669"/>
    <property type="project" value="TreeGrafter"/>
</dbReference>
<dbReference type="CDD" id="cd02110">
    <property type="entry name" value="SO_family_Moco_dimer"/>
    <property type="match status" value="1"/>
</dbReference>
<evidence type="ECO:0000313" key="8">
    <source>
        <dbReference type="Proteomes" id="UP000189462"/>
    </source>
</evidence>